<accession>A0A815WW36</accession>
<organism evidence="1 2">
    <name type="scientific">Rotaria sordida</name>
    <dbReference type="NCBI Taxonomy" id="392033"/>
    <lineage>
        <taxon>Eukaryota</taxon>
        <taxon>Metazoa</taxon>
        <taxon>Spiralia</taxon>
        <taxon>Gnathifera</taxon>
        <taxon>Rotifera</taxon>
        <taxon>Eurotatoria</taxon>
        <taxon>Bdelloidea</taxon>
        <taxon>Philodinida</taxon>
        <taxon>Philodinidae</taxon>
        <taxon>Rotaria</taxon>
    </lineage>
</organism>
<reference evidence="1" key="1">
    <citation type="submission" date="2021-02" db="EMBL/GenBank/DDBJ databases">
        <authorList>
            <person name="Nowell W R."/>
        </authorList>
    </citation>
    <scope>NUCLEOTIDE SEQUENCE</scope>
</reference>
<dbReference type="AlphaFoldDB" id="A0A815WW36"/>
<protein>
    <submittedName>
        <fullName evidence="1">Uncharacterized protein</fullName>
    </submittedName>
</protein>
<feature type="non-terminal residue" evidence="1">
    <location>
        <position position="33"/>
    </location>
</feature>
<dbReference type="EMBL" id="CAJNOU010009694">
    <property type="protein sequence ID" value="CAF1548350.1"/>
    <property type="molecule type" value="Genomic_DNA"/>
</dbReference>
<proteinExistence type="predicted"/>
<dbReference type="Proteomes" id="UP000663889">
    <property type="component" value="Unassembled WGS sequence"/>
</dbReference>
<evidence type="ECO:0000313" key="2">
    <source>
        <dbReference type="Proteomes" id="UP000663889"/>
    </source>
</evidence>
<comment type="caution">
    <text evidence="1">The sequence shown here is derived from an EMBL/GenBank/DDBJ whole genome shotgun (WGS) entry which is preliminary data.</text>
</comment>
<evidence type="ECO:0000313" key="1">
    <source>
        <dbReference type="EMBL" id="CAF1548350.1"/>
    </source>
</evidence>
<name>A0A815WW36_9BILA</name>
<gene>
    <name evidence="1" type="ORF">SEV965_LOCUS38550</name>
</gene>
<sequence>MDQNTGDVFKIVSARPDAATDDGKVPANYVRGY</sequence>